<dbReference type="Proteomes" id="UP001153269">
    <property type="component" value="Unassembled WGS sequence"/>
</dbReference>
<comment type="caution">
    <text evidence="1">The sequence shown here is derived from an EMBL/GenBank/DDBJ whole genome shotgun (WGS) entry which is preliminary data.</text>
</comment>
<reference evidence="1" key="1">
    <citation type="submission" date="2020-03" db="EMBL/GenBank/DDBJ databases">
        <authorList>
            <person name="Weist P."/>
        </authorList>
    </citation>
    <scope>NUCLEOTIDE SEQUENCE</scope>
</reference>
<keyword evidence="2" id="KW-1185">Reference proteome</keyword>
<dbReference type="AlphaFoldDB" id="A0A9N7V6K0"/>
<evidence type="ECO:0000313" key="2">
    <source>
        <dbReference type="Proteomes" id="UP001153269"/>
    </source>
</evidence>
<gene>
    <name evidence="1" type="ORF">PLEPLA_LOCUS31452</name>
</gene>
<accession>A0A9N7V6K0</accession>
<evidence type="ECO:0000313" key="1">
    <source>
        <dbReference type="EMBL" id="CAB1443736.1"/>
    </source>
</evidence>
<organism evidence="1 2">
    <name type="scientific">Pleuronectes platessa</name>
    <name type="common">European plaice</name>
    <dbReference type="NCBI Taxonomy" id="8262"/>
    <lineage>
        <taxon>Eukaryota</taxon>
        <taxon>Metazoa</taxon>
        <taxon>Chordata</taxon>
        <taxon>Craniata</taxon>
        <taxon>Vertebrata</taxon>
        <taxon>Euteleostomi</taxon>
        <taxon>Actinopterygii</taxon>
        <taxon>Neopterygii</taxon>
        <taxon>Teleostei</taxon>
        <taxon>Neoteleostei</taxon>
        <taxon>Acanthomorphata</taxon>
        <taxon>Carangaria</taxon>
        <taxon>Pleuronectiformes</taxon>
        <taxon>Pleuronectoidei</taxon>
        <taxon>Pleuronectidae</taxon>
        <taxon>Pleuronectes</taxon>
    </lineage>
</organism>
<proteinExistence type="predicted"/>
<dbReference type="EMBL" id="CADEAL010003179">
    <property type="protein sequence ID" value="CAB1443736.1"/>
    <property type="molecule type" value="Genomic_DNA"/>
</dbReference>
<protein>
    <submittedName>
        <fullName evidence="1">Uncharacterized protein</fullName>
    </submittedName>
</protein>
<sequence>MAQRAVSCGETVPVPAGQEEGEVAAPSAWNPFITIRLSPPEARSLRSLSHAIHPACADCQSKVAKSCSPALTFLKILSPTGPVNTRSPFAVLTVTPVILLPAQARRCVDGCADRCPRSRSGGRGRGVKSSVQE</sequence>
<name>A0A9N7V6K0_PLEPL</name>